<dbReference type="GeneID" id="54575370"/>
<dbReference type="Proteomes" id="UP000800094">
    <property type="component" value="Unassembled WGS sequence"/>
</dbReference>
<feature type="compositionally biased region" description="Basic residues" evidence="1">
    <location>
        <begin position="42"/>
        <end position="67"/>
    </location>
</feature>
<gene>
    <name evidence="2" type="ORF">BU26DRAFT_320160</name>
</gene>
<organism evidence="2 3">
    <name type="scientific">Trematosphaeria pertusa</name>
    <dbReference type="NCBI Taxonomy" id="390896"/>
    <lineage>
        <taxon>Eukaryota</taxon>
        <taxon>Fungi</taxon>
        <taxon>Dikarya</taxon>
        <taxon>Ascomycota</taxon>
        <taxon>Pezizomycotina</taxon>
        <taxon>Dothideomycetes</taxon>
        <taxon>Pleosporomycetidae</taxon>
        <taxon>Pleosporales</taxon>
        <taxon>Massarineae</taxon>
        <taxon>Trematosphaeriaceae</taxon>
        <taxon>Trematosphaeria</taxon>
    </lineage>
</organism>
<dbReference type="RefSeq" id="XP_033684569.1">
    <property type="nucleotide sequence ID" value="XM_033822040.1"/>
</dbReference>
<accession>A0A6A6IG56</accession>
<reference evidence="2" key="1">
    <citation type="journal article" date="2020" name="Stud. Mycol.">
        <title>101 Dothideomycetes genomes: a test case for predicting lifestyles and emergence of pathogens.</title>
        <authorList>
            <person name="Haridas S."/>
            <person name="Albert R."/>
            <person name="Binder M."/>
            <person name="Bloem J."/>
            <person name="Labutti K."/>
            <person name="Salamov A."/>
            <person name="Andreopoulos B."/>
            <person name="Baker S."/>
            <person name="Barry K."/>
            <person name="Bills G."/>
            <person name="Bluhm B."/>
            <person name="Cannon C."/>
            <person name="Castanera R."/>
            <person name="Culley D."/>
            <person name="Daum C."/>
            <person name="Ezra D."/>
            <person name="Gonzalez J."/>
            <person name="Henrissat B."/>
            <person name="Kuo A."/>
            <person name="Liang C."/>
            <person name="Lipzen A."/>
            <person name="Lutzoni F."/>
            <person name="Magnuson J."/>
            <person name="Mondo S."/>
            <person name="Nolan M."/>
            <person name="Ohm R."/>
            <person name="Pangilinan J."/>
            <person name="Park H.-J."/>
            <person name="Ramirez L."/>
            <person name="Alfaro M."/>
            <person name="Sun H."/>
            <person name="Tritt A."/>
            <person name="Yoshinaga Y."/>
            <person name="Zwiers L.-H."/>
            <person name="Turgeon B."/>
            <person name="Goodwin S."/>
            <person name="Spatafora J."/>
            <person name="Crous P."/>
            <person name="Grigoriev I."/>
        </authorList>
    </citation>
    <scope>NUCLEOTIDE SEQUENCE</scope>
    <source>
        <strain evidence="2">CBS 122368</strain>
    </source>
</reference>
<dbReference type="AlphaFoldDB" id="A0A6A6IG56"/>
<evidence type="ECO:0000256" key="1">
    <source>
        <dbReference type="SAM" id="MobiDB-lite"/>
    </source>
</evidence>
<keyword evidence="3" id="KW-1185">Reference proteome</keyword>
<evidence type="ECO:0000313" key="3">
    <source>
        <dbReference type="Proteomes" id="UP000800094"/>
    </source>
</evidence>
<evidence type="ECO:0000313" key="2">
    <source>
        <dbReference type="EMBL" id="KAF2249565.1"/>
    </source>
</evidence>
<name>A0A6A6IG56_9PLEO</name>
<feature type="region of interest" description="Disordered" evidence="1">
    <location>
        <begin position="36"/>
        <end position="71"/>
    </location>
</feature>
<protein>
    <submittedName>
        <fullName evidence="2">Uncharacterized protein</fullName>
    </submittedName>
</protein>
<proteinExistence type="predicted"/>
<feature type="region of interest" description="Disordered" evidence="1">
    <location>
        <begin position="119"/>
        <end position="142"/>
    </location>
</feature>
<dbReference type="EMBL" id="ML987195">
    <property type="protein sequence ID" value="KAF2249565.1"/>
    <property type="molecule type" value="Genomic_DNA"/>
</dbReference>
<sequence>MEEVMSKNSVHALVPAARRSTGIINLVGGQARCWPTQPCRGVRPHPRPQRRPSHGKRLTRRRRRRPSIARQYGWTRRGAVPFAAARLGRECSSAGEARLQPCGQWLALKGAWRRRRDMVQRRPSGVARTSADVSRRRQRANRSFSKTSLPRCVSRATSECAQAAVGVDEWEGGCLQVRRRE</sequence>